<dbReference type="GeneID" id="77145215"/>
<dbReference type="AlphaFoldDB" id="J7S5E5"/>
<organism evidence="2 3">
    <name type="scientific">Haloquadratum walsbyi (strain DSM 16790 / HBSQ001)</name>
    <dbReference type="NCBI Taxonomy" id="362976"/>
    <lineage>
        <taxon>Archaea</taxon>
        <taxon>Methanobacteriati</taxon>
        <taxon>Methanobacteriota</taxon>
        <taxon>Stenosarchaea group</taxon>
        <taxon>Halobacteria</taxon>
        <taxon>Halobacteriales</taxon>
        <taxon>Haloferacaceae</taxon>
        <taxon>Haloquadratum</taxon>
    </lineage>
</organism>
<feature type="compositionally biased region" description="Basic and acidic residues" evidence="1">
    <location>
        <begin position="23"/>
        <end position="34"/>
    </location>
</feature>
<evidence type="ECO:0000313" key="2">
    <source>
        <dbReference type="EMBL" id="CCL97831.1"/>
    </source>
</evidence>
<accession>J7S5E5</accession>
<dbReference type="HOGENOM" id="CLU_3227767_0_0_2"/>
<dbReference type="EMBL" id="AM180088">
    <property type="protein sequence ID" value="CCL97831.1"/>
    <property type="molecule type" value="Genomic_DNA"/>
</dbReference>
<sequence length="43" mass="4911">MSENIGVEVSNYHQSEEEENEDIGVKISDRHQSGEESEDDTEE</sequence>
<protein>
    <submittedName>
        <fullName evidence="2">Uncharacterized protein</fullName>
    </submittedName>
</protein>
<gene>
    <name evidence="2" type="ordered locus">HQ_2110C</name>
</gene>
<dbReference type="KEGG" id="hwa:HQ_2110C"/>
<evidence type="ECO:0000256" key="1">
    <source>
        <dbReference type="SAM" id="MobiDB-lite"/>
    </source>
</evidence>
<name>J7S5E5_HALWD</name>
<feature type="region of interest" description="Disordered" evidence="1">
    <location>
        <begin position="1"/>
        <end position="43"/>
    </location>
</feature>
<keyword evidence="3" id="KW-1185">Reference proteome</keyword>
<evidence type="ECO:0000313" key="3">
    <source>
        <dbReference type="Proteomes" id="UP000001975"/>
    </source>
</evidence>
<reference evidence="2 3" key="1">
    <citation type="journal article" date="2006" name="BMC Genomics">
        <title>The genome of the square archaeon Haloquadratum walsbyi: life at the limits of water activity.</title>
        <authorList>
            <person name="Bolhuis H.H."/>
            <person name="Palm P.P."/>
            <person name="Wende A.W."/>
            <person name="Falb M.M."/>
            <person name="Rampp M.M."/>
            <person name="Rodriguez-Valera F.F."/>
            <person name="Pfeiffer F.F."/>
            <person name="Oesterhelt D.D."/>
        </authorList>
    </citation>
    <scope>NUCLEOTIDE SEQUENCE [LARGE SCALE GENOMIC DNA]</scope>
    <source>
        <strain evidence="3">DSM 16790 / HBSQ001</strain>
    </source>
</reference>
<proteinExistence type="predicted"/>
<dbReference type="RefSeq" id="WP_269446030.1">
    <property type="nucleotide sequence ID" value="NC_008212.1"/>
</dbReference>
<dbReference type="Proteomes" id="UP000001975">
    <property type="component" value="Chromosome"/>
</dbReference>